<dbReference type="Proteomes" id="UP000234275">
    <property type="component" value="Unassembled WGS sequence"/>
</dbReference>
<keyword evidence="2" id="KW-1185">Reference proteome</keyword>
<proteinExistence type="predicted"/>
<comment type="caution">
    <text evidence="1">The sequence shown here is derived from an EMBL/GenBank/DDBJ whole genome shotgun (WGS) entry which is preliminary data.</text>
</comment>
<dbReference type="OrthoDB" id="5350472at2759"/>
<evidence type="ECO:0000313" key="2">
    <source>
        <dbReference type="Proteomes" id="UP000234275"/>
    </source>
</evidence>
<sequence>LPDLLGHFLSRISPAPIEARKRNFYRPSTALFGNWCGVLSYLVKQHFKPKIYQCTWDDQGNFYLNASRGGVSTTAGIGFWMAALDRARYGIVRFPLLRLGNGSKPGDRLSEDGQLGRNGLYLQTTTLCITQIPFARCTKTYPIRRILMGKDAQEVFDLHNLTLSSEYMPGYLCLSKLFYGIPASTARFL</sequence>
<name>A0A2I2GKA9_9EURO</name>
<evidence type="ECO:0000313" key="1">
    <source>
        <dbReference type="EMBL" id="PLB53315.1"/>
    </source>
</evidence>
<dbReference type="AlphaFoldDB" id="A0A2I2GKA9"/>
<gene>
    <name evidence="1" type="ORF">P170DRAFT_490385</name>
</gene>
<feature type="non-terminal residue" evidence="1">
    <location>
        <position position="1"/>
    </location>
</feature>
<dbReference type="GeneID" id="36561694"/>
<protein>
    <submittedName>
        <fullName evidence="1">Uncharacterized protein</fullName>
    </submittedName>
</protein>
<organism evidence="1 2">
    <name type="scientific">Aspergillus steynii IBT 23096</name>
    <dbReference type="NCBI Taxonomy" id="1392250"/>
    <lineage>
        <taxon>Eukaryota</taxon>
        <taxon>Fungi</taxon>
        <taxon>Dikarya</taxon>
        <taxon>Ascomycota</taxon>
        <taxon>Pezizomycotina</taxon>
        <taxon>Eurotiomycetes</taxon>
        <taxon>Eurotiomycetidae</taxon>
        <taxon>Eurotiales</taxon>
        <taxon>Aspergillaceae</taxon>
        <taxon>Aspergillus</taxon>
        <taxon>Aspergillus subgen. Circumdati</taxon>
    </lineage>
</organism>
<accession>A0A2I2GKA9</accession>
<dbReference type="EMBL" id="MSFO01000002">
    <property type="protein sequence ID" value="PLB53315.1"/>
    <property type="molecule type" value="Genomic_DNA"/>
</dbReference>
<dbReference type="VEuPathDB" id="FungiDB:P170DRAFT_490385"/>
<reference evidence="1 2" key="1">
    <citation type="submission" date="2016-12" db="EMBL/GenBank/DDBJ databases">
        <title>The genomes of Aspergillus section Nigri reveals drivers in fungal speciation.</title>
        <authorList>
            <consortium name="DOE Joint Genome Institute"/>
            <person name="Vesth T.C."/>
            <person name="Nybo J."/>
            <person name="Theobald S."/>
            <person name="Brandl J."/>
            <person name="Frisvad J.C."/>
            <person name="Nielsen K.F."/>
            <person name="Lyhne E.K."/>
            <person name="Kogle M.E."/>
            <person name="Kuo A."/>
            <person name="Riley R."/>
            <person name="Clum A."/>
            <person name="Nolan M."/>
            <person name="Lipzen A."/>
            <person name="Salamov A."/>
            <person name="Henrissat B."/>
            <person name="Wiebenga A."/>
            <person name="De Vries R.P."/>
            <person name="Grigoriev I.V."/>
            <person name="Mortensen U.H."/>
            <person name="Andersen M.R."/>
            <person name="Baker S.E."/>
        </authorList>
    </citation>
    <scope>NUCLEOTIDE SEQUENCE [LARGE SCALE GENOMIC DNA]</scope>
    <source>
        <strain evidence="1 2">IBT 23096</strain>
    </source>
</reference>
<dbReference type="RefSeq" id="XP_024708617.1">
    <property type="nucleotide sequence ID" value="XM_024853993.1"/>
</dbReference>